<reference evidence="8" key="1">
    <citation type="submission" date="2016-11" db="EMBL/GenBank/DDBJ databases">
        <authorList>
            <person name="Varghese N."/>
            <person name="Submissions S."/>
        </authorList>
    </citation>
    <scope>NUCLEOTIDE SEQUENCE [LARGE SCALE GENOMIC DNA]</scope>
    <source>
        <strain evidence="8">DSM 18569</strain>
    </source>
</reference>
<keyword evidence="3 6" id="KW-0812">Transmembrane</keyword>
<dbReference type="NCBIfam" id="TIGR00374">
    <property type="entry name" value="flippase-like domain"/>
    <property type="match status" value="1"/>
</dbReference>
<feature type="transmembrane region" description="Helical" evidence="6">
    <location>
        <begin position="131"/>
        <end position="152"/>
    </location>
</feature>
<protein>
    <recommendedName>
        <fullName evidence="9">Lysylphosphatidylglycerol synthase TM region</fullName>
    </recommendedName>
</protein>
<dbReference type="PANTHER" id="PTHR39087">
    <property type="entry name" value="UPF0104 MEMBRANE PROTEIN MJ1595"/>
    <property type="match status" value="1"/>
</dbReference>
<dbReference type="EMBL" id="FRAS01000001">
    <property type="protein sequence ID" value="SHK14855.1"/>
    <property type="molecule type" value="Genomic_DNA"/>
</dbReference>
<evidence type="ECO:0000313" key="8">
    <source>
        <dbReference type="Proteomes" id="UP000183947"/>
    </source>
</evidence>
<proteinExistence type="predicted"/>
<feature type="transmembrane region" description="Helical" evidence="6">
    <location>
        <begin position="40"/>
        <end position="57"/>
    </location>
</feature>
<feature type="transmembrane region" description="Helical" evidence="6">
    <location>
        <begin position="303"/>
        <end position="327"/>
    </location>
</feature>
<feature type="transmembrane region" description="Helical" evidence="6">
    <location>
        <begin position="203"/>
        <end position="223"/>
    </location>
</feature>
<evidence type="ECO:0000256" key="5">
    <source>
        <dbReference type="ARBA" id="ARBA00023136"/>
    </source>
</evidence>
<dbReference type="Pfam" id="PF03706">
    <property type="entry name" value="LPG_synthase_TM"/>
    <property type="match status" value="1"/>
</dbReference>
<name>A0A1M6Q3Q4_9BACT</name>
<evidence type="ECO:0000256" key="1">
    <source>
        <dbReference type="ARBA" id="ARBA00004651"/>
    </source>
</evidence>
<keyword evidence="8" id="KW-1185">Reference proteome</keyword>
<feature type="transmembrane region" description="Helical" evidence="6">
    <location>
        <begin position="229"/>
        <end position="251"/>
    </location>
</feature>
<dbReference type="InterPro" id="IPR022791">
    <property type="entry name" value="L-PG_synthase/AglD"/>
</dbReference>
<dbReference type="STRING" id="1121959.SAMN02746009_00439"/>
<keyword evidence="2" id="KW-1003">Cell membrane</keyword>
<gene>
    <name evidence="7" type="ORF">SAMN02746009_00439</name>
</gene>
<evidence type="ECO:0008006" key="9">
    <source>
        <dbReference type="Google" id="ProtNLM"/>
    </source>
</evidence>
<dbReference type="RefSeq" id="WP_084548756.1">
    <property type="nucleotide sequence ID" value="NZ_FRAS01000001.1"/>
</dbReference>
<dbReference type="PANTHER" id="PTHR39087:SF2">
    <property type="entry name" value="UPF0104 MEMBRANE PROTEIN MJ1595"/>
    <property type="match status" value="1"/>
</dbReference>
<evidence type="ECO:0000256" key="2">
    <source>
        <dbReference type="ARBA" id="ARBA00022475"/>
    </source>
</evidence>
<comment type="subcellular location">
    <subcellularLocation>
        <location evidence="1">Cell membrane</location>
        <topology evidence="1">Multi-pass membrane protein</topology>
    </subcellularLocation>
</comment>
<evidence type="ECO:0000256" key="4">
    <source>
        <dbReference type="ARBA" id="ARBA00022989"/>
    </source>
</evidence>
<dbReference type="AlphaFoldDB" id="A0A1M6Q3Q4"/>
<feature type="transmembrane region" description="Helical" evidence="6">
    <location>
        <begin position="7"/>
        <end position="25"/>
    </location>
</feature>
<accession>A0A1M6Q3Q4</accession>
<feature type="transmembrane region" description="Helical" evidence="6">
    <location>
        <begin position="263"/>
        <end position="288"/>
    </location>
</feature>
<evidence type="ECO:0000256" key="3">
    <source>
        <dbReference type="ARBA" id="ARBA00022692"/>
    </source>
</evidence>
<organism evidence="7 8">
    <name type="scientific">Hymenobacter psychrotolerans DSM 18569</name>
    <dbReference type="NCBI Taxonomy" id="1121959"/>
    <lineage>
        <taxon>Bacteria</taxon>
        <taxon>Pseudomonadati</taxon>
        <taxon>Bacteroidota</taxon>
        <taxon>Cytophagia</taxon>
        <taxon>Cytophagales</taxon>
        <taxon>Hymenobacteraceae</taxon>
        <taxon>Hymenobacter</taxon>
    </lineage>
</organism>
<evidence type="ECO:0000256" key="6">
    <source>
        <dbReference type="SAM" id="Phobius"/>
    </source>
</evidence>
<dbReference type="Proteomes" id="UP000183947">
    <property type="component" value="Unassembled WGS sequence"/>
</dbReference>
<keyword evidence="4 6" id="KW-1133">Transmembrane helix</keyword>
<sequence length="356" mass="39340">MKQLLTVLKYTLLLSVSGLLMWYALRGQDLSRIVQTVREANYMWLLLTMVFSVLGYFSRAHRWKMQLDPTVSGPKPSFWDVYHAMMAGNLANMVLPGRVGEVVRCSLLQRTSQVPLQVSLGTVITERIIDVLVLLALLGTVLLLDFKTFWGFADKYLLQGKADALARNSNALVAAAIVAVLLVLLFGYILWRNLERLRQVAVFNKMLGFVKGLLAGVFSIVKLENKGAFLFHTFFTWLVYFLMDYLAFFAFPETYNLGVRAALAILTFGAFGMAAPVQGGIGVFHLLVQSTLLVYGISKEGGIAYALVVHGAQTLLIVIMGGISFIVSMGKSGRLGRKGSLLTTVPLENTADVEQR</sequence>
<keyword evidence="5 6" id="KW-0472">Membrane</keyword>
<dbReference type="GO" id="GO:0005886">
    <property type="term" value="C:plasma membrane"/>
    <property type="evidence" value="ECO:0007669"/>
    <property type="project" value="UniProtKB-SubCell"/>
</dbReference>
<dbReference type="OrthoDB" id="9812094at2"/>
<feature type="transmembrane region" description="Helical" evidence="6">
    <location>
        <begin position="172"/>
        <end position="191"/>
    </location>
</feature>
<evidence type="ECO:0000313" key="7">
    <source>
        <dbReference type="EMBL" id="SHK14855.1"/>
    </source>
</evidence>